<dbReference type="InterPro" id="IPR004841">
    <property type="entry name" value="AA-permease/SLC12A_dom"/>
</dbReference>
<gene>
    <name evidence="12" type="ORF">GNLVRS02_ARAD1C04070g</name>
</gene>
<dbReference type="AlphaFoldDB" id="A0A060SZX9"/>
<evidence type="ECO:0000256" key="3">
    <source>
        <dbReference type="ARBA" id="ARBA00022448"/>
    </source>
</evidence>
<dbReference type="InterPro" id="IPR004762">
    <property type="entry name" value="Amino_acid_permease_fungi"/>
</dbReference>
<feature type="transmembrane region" description="Helical" evidence="10">
    <location>
        <begin position="196"/>
        <end position="214"/>
    </location>
</feature>
<keyword evidence="5 10" id="KW-0812">Transmembrane</keyword>
<reference evidence="12" key="2">
    <citation type="submission" date="2014-06" db="EMBL/GenBank/DDBJ databases">
        <title>The complete genome of Blastobotrys (Arxula) adeninivorans LS3 - a yeast of biotechnological interest.</title>
        <authorList>
            <person name="Kunze G."/>
            <person name="Gaillardin C."/>
            <person name="Czernicka M."/>
            <person name="Durrens P."/>
            <person name="Martin T."/>
            <person name="Boer E."/>
            <person name="Gabaldon T."/>
            <person name="Cruz J."/>
            <person name="Talla E."/>
            <person name="Marck C."/>
            <person name="Goffeau A."/>
            <person name="Barbe V."/>
            <person name="Baret P."/>
            <person name="Baronian K."/>
            <person name="Beier S."/>
            <person name="Bleykasten C."/>
            <person name="Bode R."/>
            <person name="Casaregola S."/>
            <person name="Despons L."/>
            <person name="Fairhead C."/>
            <person name="Giersberg M."/>
            <person name="Gierski P."/>
            <person name="Hahnel U."/>
            <person name="Hartmann A."/>
            <person name="Jankowska D."/>
            <person name="Jubin C."/>
            <person name="Jung P."/>
            <person name="Lafontaine I."/>
            <person name="Leh-Louis V."/>
            <person name="Lemaire M."/>
            <person name="Marcet-Houben M."/>
            <person name="Mascher M."/>
            <person name="Morel G."/>
            <person name="Richard G.-F."/>
            <person name="Riechen J."/>
            <person name="Sacerdot C."/>
            <person name="Sarkar A."/>
            <person name="Savel G."/>
            <person name="Schacherer J."/>
            <person name="Sherman D."/>
            <person name="Straub M.-L."/>
            <person name="Stein N."/>
            <person name="Thierry A."/>
            <person name="Trautwein-Schult A."/>
            <person name="Westhof E."/>
            <person name="Worch S."/>
            <person name="Dujon B."/>
            <person name="Souciet J.-L."/>
            <person name="Wincker P."/>
            <person name="Scholz U."/>
            <person name="Neuveglise N."/>
        </authorList>
    </citation>
    <scope>NUCLEOTIDE SEQUENCE</scope>
    <source>
        <strain evidence="12">LS3</strain>
    </source>
</reference>
<feature type="compositionally biased region" description="Basic and acidic residues" evidence="9">
    <location>
        <begin position="8"/>
        <end position="18"/>
    </location>
</feature>
<feature type="transmembrane region" description="Helical" evidence="10">
    <location>
        <begin position="261"/>
        <end position="287"/>
    </location>
</feature>
<feature type="transmembrane region" description="Helical" evidence="10">
    <location>
        <begin position="363"/>
        <end position="388"/>
    </location>
</feature>
<evidence type="ECO:0000259" key="11">
    <source>
        <dbReference type="Pfam" id="PF00324"/>
    </source>
</evidence>
<dbReference type="EMBL" id="HG937693">
    <property type="protein sequence ID" value="CDP34074.1"/>
    <property type="molecule type" value="Genomic_DNA"/>
</dbReference>
<dbReference type="NCBIfam" id="TIGR00913">
    <property type="entry name" value="2A0310"/>
    <property type="match status" value="1"/>
</dbReference>
<evidence type="ECO:0000256" key="7">
    <source>
        <dbReference type="ARBA" id="ARBA00022989"/>
    </source>
</evidence>
<proteinExistence type="inferred from homology"/>
<feature type="region of interest" description="Disordered" evidence="9">
    <location>
        <begin position="1"/>
        <end position="30"/>
    </location>
</feature>
<keyword evidence="6" id="KW-0029">Amino-acid transport</keyword>
<dbReference type="PIRSF" id="PIRSF006060">
    <property type="entry name" value="AA_transporter"/>
    <property type="match status" value="1"/>
</dbReference>
<feature type="transmembrane region" description="Helical" evidence="10">
    <location>
        <begin position="409"/>
        <end position="427"/>
    </location>
</feature>
<evidence type="ECO:0000256" key="6">
    <source>
        <dbReference type="ARBA" id="ARBA00022970"/>
    </source>
</evidence>
<comment type="subcellular location">
    <subcellularLocation>
        <location evidence="1">Cell membrane</location>
        <topology evidence="1">Multi-pass membrane protein</topology>
    </subcellularLocation>
</comment>
<keyword evidence="3" id="KW-0813">Transport</keyword>
<keyword evidence="4" id="KW-1003">Cell membrane</keyword>
<dbReference type="GO" id="GO:0015171">
    <property type="term" value="F:amino acid transmembrane transporter activity"/>
    <property type="evidence" value="ECO:0007669"/>
    <property type="project" value="TreeGrafter"/>
</dbReference>
<feature type="transmembrane region" description="Helical" evidence="10">
    <location>
        <begin position="480"/>
        <end position="503"/>
    </location>
</feature>
<dbReference type="InterPro" id="IPR004840">
    <property type="entry name" value="Amino_acid_permease_CS"/>
</dbReference>
<feature type="transmembrane region" description="Helical" evidence="10">
    <location>
        <begin position="308"/>
        <end position="329"/>
    </location>
</feature>
<keyword evidence="8 10" id="KW-0472">Membrane</keyword>
<evidence type="ECO:0000256" key="2">
    <source>
        <dbReference type="ARBA" id="ARBA00006983"/>
    </source>
</evidence>
<feature type="transmembrane region" description="Helical" evidence="10">
    <location>
        <begin position="515"/>
        <end position="533"/>
    </location>
</feature>
<evidence type="ECO:0000256" key="5">
    <source>
        <dbReference type="ARBA" id="ARBA00022692"/>
    </source>
</evidence>
<dbReference type="PANTHER" id="PTHR43341">
    <property type="entry name" value="AMINO ACID PERMEASE"/>
    <property type="match status" value="1"/>
</dbReference>
<evidence type="ECO:0000256" key="8">
    <source>
        <dbReference type="ARBA" id="ARBA00023136"/>
    </source>
</evidence>
<dbReference type="PhylomeDB" id="A0A060SZX9"/>
<reference evidence="12" key="1">
    <citation type="submission" date="2014-02" db="EMBL/GenBank/DDBJ databases">
        <authorList>
            <person name="Genoscope - CEA"/>
        </authorList>
    </citation>
    <scope>NUCLEOTIDE SEQUENCE</scope>
    <source>
        <strain evidence="12">LS3</strain>
    </source>
</reference>
<evidence type="ECO:0000256" key="9">
    <source>
        <dbReference type="SAM" id="MobiDB-lite"/>
    </source>
</evidence>
<dbReference type="GO" id="GO:0005886">
    <property type="term" value="C:plasma membrane"/>
    <property type="evidence" value="ECO:0007669"/>
    <property type="project" value="UniProtKB-SubCell"/>
</dbReference>
<dbReference type="InterPro" id="IPR050524">
    <property type="entry name" value="APC_YAT"/>
</dbReference>
<feature type="transmembrane region" description="Helical" evidence="10">
    <location>
        <begin position="82"/>
        <end position="101"/>
    </location>
</feature>
<evidence type="ECO:0000256" key="4">
    <source>
        <dbReference type="ARBA" id="ARBA00022475"/>
    </source>
</evidence>
<protein>
    <submittedName>
        <fullName evidence="12">ARAD1C04070p</fullName>
    </submittedName>
</protein>
<dbReference type="FunFam" id="1.20.1740.10:FF:000017">
    <property type="entry name" value="Amino acid permease"/>
    <property type="match status" value="1"/>
</dbReference>
<evidence type="ECO:0000313" key="12">
    <source>
        <dbReference type="EMBL" id="CDP34074.1"/>
    </source>
</evidence>
<feature type="domain" description="Amino acid permease/ SLC12A" evidence="11">
    <location>
        <begin position="79"/>
        <end position="540"/>
    </location>
</feature>
<accession>A0A060SZX9</accession>
<keyword evidence="7 10" id="KW-1133">Transmembrane helix</keyword>
<comment type="similarity">
    <text evidence="2">Belongs to the amino acid-polyamine-organocation (APC) superfamily. YAT (TC 2.A.3.10) family.</text>
</comment>
<feature type="transmembrane region" description="Helical" evidence="10">
    <location>
        <begin position="164"/>
        <end position="184"/>
    </location>
</feature>
<evidence type="ECO:0000256" key="10">
    <source>
        <dbReference type="SAM" id="Phobius"/>
    </source>
</evidence>
<sequence>MSYEDDVEKAPKVSKAVEDQGASGEDSVEYTTQGPFRRFVDSFKRKDVSDWQREGLTDVEIAARATAEAPLARDLKGRHIQMIAIGGAIGTGLFVGSGTSLSTGGPAGVLIAYLLVGSMLFCTVQALGELAVRFPISGSFATLSTRFIDPAWGFAMGWNYALQWLVVFPLELVAASLTIQFWRTDGSAAATVNPDAWVAIFYVVVAVINIFGVRGYGEAEFVFSIIKVTAVIGFIIFGIVINCGGGPHHEYIGGRYWHDPGAFASGAKGVIAVFVSAAFAFAGTELVGLASAETANPKKTLPRAAKQVFWRILIFYVVGLAIVGLLVPYNDPRLLSGTSSADATASPFVIAINNAGVRGLPSVINVVILIAVLSVGNSAVFACSRTVAALAAQKMCPKIFAYVDRKGRPIVAIGATLIFGLLCFLAGSDKQAEVFDWLLAFSGLSSVVTWGTICLVHIRFRRALYAQGMTTDVLAFKASLGVWGSVYGFTLNFLVICLQFWIALFPVGGSPDAEAFFKTYLTVPVVLVFYFGYKIWHWDWRIYFRADNIDVVTGVRELDMDRVIAENEEEKAAIRSRGFLYRTYRWWC</sequence>
<dbReference type="Pfam" id="PF00324">
    <property type="entry name" value="AA_permease"/>
    <property type="match status" value="1"/>
</dbReference>
<dbReference type="PROSITE" id="PS00218">
    <property type="entry name" value="AMINO_ACID_PERMEASE_1"/>
    <property type="match status" value="1"/>
</dbReference>
<name>A0A060SZX9_BLAAD</name>
<feature type="transmembrane region" description="Helical" evidence="10">
    <location>
        <begin position="107"/>
        <end position="127"/>
    </location>
</feature>
<feature type="transmembrane region" description="Helical" evidence="10">
    <location>
        <begin position="221"/>
        <end position="241"/>
    </location>
</feature>
<feature type="transmembrane region" description="Helical" evidence="10">
    <location>
        <begin position="439"/>
        <end position="460"/>
    </location>
</feature>
<evidence type="ECO:0000256" key="1">
    <source>
        <dbReference type="ARBA" id="ARBA00004651"/>
    </source>
</evidence>
<dbReference type="Gene3D" id="1.20.1740.10">
    <property type="entry name" value="Amino acid/polyamine transporter I"/>
    <property type="match status" value="1"/>
</dbReference>
<dbReference type="PANTHER" id="PTHR43341:SF1">
    <property type="entry name" value="GENERAL AMINO-ACID PERMEASE GAP1"/>
    <property type="match status" value="1"/>
</dbReference>
<organism evidence="12">
    <name type="scientific">Blastobotrys adeninivorans</name>
    <name type="common">Yeast</name>
    <name type="synonym">Arxula adeninivorans</name>
    <dbReference type="NCBI Taxonomy" id="409370"/>
    <lineage>
        <taxon>Eukaryota</taxon>
        <taxon>Fungi</taxon>
        <taxon>Dikarya</taxon>
        <taxon>Ascomycota</taxon>
        <taxon>Saccharomycotina</taxon>
        <taxon>Dipodascomycetes</taxon>
        <taxon>Dipodascales</taxon>
        <taxon>Trichomonascaceae</taxon>
        <taxon>Blastobotrys</taxon>
    </lineage>
</organism>